<dbReference type="PANTHER" id="PTHR43401:SF2">
    <property type="entry name" value="L-THREONINE 3-DEHYDROGENASE"/>
    <property type="match status" value="1"/>
</dbReference>
<comment type="cofactor">
    <cofactor evidence="4">
        <name>Zn(2+)</name>
        <dbReference type="ChEBI" id="CHEBI:29105"/>
    </cofactor>
</comment>
<keyword evidence="2 4" id="KW-0862">Zinc</keyword>
<evidence type="ECO:0000256" key="2">
    <source>
        <dbReference type="ARBA" id="ARBA00022833"/>
    </source>
</evidence>
<dbReference type="InterPro" id="IPR002328">
    <property type="entry name" value="ADH_Zn_CS"/>
</dbReference>
<organism evidence="6 7">
    <name type="scientific">Paenibacillus hexagrammi</name>
    <dbReference type="NCBI Taxonomy" id="2908839"/>
    <lineage>
        <taxon>Bacteria</taxon>
        <taxon>Bacillati</taxon>
        <taxon>Bacillota</taxon>
        <taxon>Bacilli</taxon>
        <taxon>Bacillales</taxon>
        <taxon>Paenibacillaceae</taxon>
        <taxon>Paenibacillus</taxon>
    </lineage>
</organism>
<dbReference type="Pfam" id="PF00107">
    <property type="entry name" value="ADH_zinc_N"/>
    <property type="match status" value="1"/>
</dbReference>
<dbReference type="InterPro" id="IPR050129">
    <property type="entry name" value="Zn_alcohol_dh"/>
</dbReference>
<dbReference type="SUPFAM" id="SSF50129">
    <property type="entry name" value="GroES-like"/>
    <property type="match status" value="1"/>
</dbReference>
<evidence type="ECO:0000313" key="7">
    <source>
        <dbReference type="Proteomes" id="UP001649230"/>
    </source>
</evidence>
<keyword evidence="1 4" id="KW-0479">Metal-binding</keyword>
<dbReference type="EMBL" id="CP090978">
    <property type="protein sequence ID" value="UJF31756.1"/>
    <property type="molecule type" value="Genomic_DNA"/>
</dbReference>
<evidence type="ECO:0000259" key="5">
    <source>
        <dbReference type="SMART" id="SM00829"/>
    </source>
</evidence>
<dbReference type="Pfam" id="PF08240">
    <property type="entry name" value="ADH_N"/>
    <property type="match status" value="1"/>
</dbReference>
<dbReference type="RefSeq" id="WP_235118101.1">
    <property type="nucleotide sequence ID" value="NZ_CP090978.1"/>
</dbReference>
<gene>
    <name evidence="6" type="ORF">L0M14_18500</name>
</gene>
<dbReference type="Proteomes" id="UP001649230">
    <property type="component" value="Chromosome"/>
</dbReference>
<evidence type="ECO:0000313" key="6">
    <source>
        <dbReference type="EMBL" id="UJF31756.1"/>
    </source>
</evidence>
<reference evidence="6 7" key="1">
    <citation type="journal article" date="2024" name="Int. J. Syst. Evol. Microbiol.">
        <title>Paenibacillus hexagrammi sp. nov., a novel bacterium isolated from the gut content of Hexagrammos agrammus.</title>
        <authorList>
            <person name="Jung H.K."/>
            <person name="Kim D.G."/>
            <person name="Zin H."/>
            <person name="Park J."/>
            <person name="Jung H."/>
            <person name="Kim Y.O."/>
            <person name="Kong H.J."/>
            <person name="Kim J.W."/>
            <person name="Kim Y.S."/>
        </authorList>
    </citation>
    <scope>NUCLEOTIDE SEQUENCE [LARGE SCALE GENOMIC DNA]</scope>
    <source>
        <strain evidence="6 7">YPD9-1</strain>
    </source>
</reference>
<dbReference type="InterPro" id="IPR036291">
    <property type="entry name" value="NAD(P)-bd_dom_sf"/>
</dbReference>
<dbReference type="InterPro" id="IPR020843">
    <property type="entry name" value="ER"/>
</dbReference>
<keyword evidence="7" id="KW-1185">Reference proteome</keyword>
<dbReference type="InterPro" id="IPR011032">
    <property type="entry name" value="GroES-like_sf"/>
</dbReference>
<dbReference type="Gene3D" id="3.40.50.720">
    <property type="entry name" value="NAD(P)-binding Rossmann-like Domain"/>
    <property type="match status" value="1"/>
</dbReference>
<dbReference type="PROSITE" id="PS00059">
    <property type="entry name" value="ADH_ZINC"/>
    <property type="match status" value="1"/>
</dbReference>
<accession>A0ABY3SEZ6</accession>
<dbReference type="InterPro" id="IPR013149">
    <property type="entry name" value="ADH-like_C"/>
</dbReference>
<keyword evidence="3" id="KW-0560">Oxidoreductase</keyword>
<protein>
    <submittedName>
        <fullName evidence="6">Alcohol dehydrogenase catalytic domain-containing protein</fullName>
    </submittedName>
</protein>
<feature type="domain" description="Enoyl reductase (ER)" evidence="5">
    <location>
        <begin position="9"/>
        <end position="336"/>
    </location>
</feature>
<name>A0ABY3SEZ6_9BACL</name>
<evidence type="ECO:0000256" key="1">
    <source>
        <dbReference type="ARBA" id="ARBA00022723"/>
    </source>
</evidence>
<dbReference type="Gene3D" id="3.90.180.10">
    <property type="entry name" value="Medium-chain alcohol dehydrogenases, catalytic domain"/>
    <property type="match status" value="1"/>
</dbReference>
<sequence>MKALVWTEGRKLELCEMPEPIIVSANDVKVEIHMTGICGTDLAVITGKEEGVAGIIRGHEAVGIVVEVGDNVQQLSIGDRVVIDPNQSCGECYYCNRDNPHLCVGSDGSGMPIAGLNRQGTFARYFVCDKRFIHKLDDGMSWEAAVLIEPLACVLHNFEAARVTSEETVLVLGSGPMGMLCQYVSTHKTRVTVATEVNPYRLSRAQEIADLACSPDQLHASMLEGLTQNGKFDVVIDTVGNQLEMAERWIDRGGRMIAFGINAKYEYTCKPTKMIQNAIQLIGAGEYRYKFEEAIQFAKEHPELQGIVTKKYNLEDCDAAVGELLESSRVTDKGVISPVSQTLKTVFVFE</sequence>
<dbReference type="SUPFAM" id="SSF51735">
    <property type="entry name" value="NAD(P)-binding Rossmann-fold domains"/>
    <property type="match status" value="1"/>
</dbReference>
<evidence type="ECO:0000256" key="4">
    <source>
        <dbReference type="RuleBase" id="RU361277"/>
    </source>
</evidence>
<comment type="similarity">
    <text evidence="4">Belongs to the zinc-containing alcohol dehydrogenase family.</text>
</comment>
<dbReference type="InterPro" id="IPR013154">
    <property type="entry name" value="ADH-like_N"/>
</dbReference>
<proteinExistence type="inferred from homology"/>
<dbReference type="SMART" id="SM00829">
    <property type="entry name" value="PKS_ER"/>
    <property type="match status" value="1"/>
</dbReference>
<evidence type="ECO:0000256" key="3">
    <source>
        <dbReference type="ARBA" id="ARBA00023002"/>
    </source>
</evidence>
<dbReference type="PANTHER" id="PTHR43401">
    <property type="entry name" value="L-THREONINE 3-DEHYDROGENASE"/>
    <property type="match status" value="1"/>
</dbReference>